<sequence>MYSLVTEFSHRPPLPPPLTPLFFFCMACSRSGRKLGEMMSSHPDHPDVDHRDRGRTAARFDSFYRNASTPAKRSEFVNTFWRELMINRWKREVQVKQNDPMKAEIKTVKKQLRMIAISSFNSPSEHRTKSEIKLVQYADTEVKRLDVPQAMRSWEILLPRYSPPFYCRPVEEFSSDIANHVEVATEQNMAELRRTWRTRQVADCGSSWILSAAGYPLNPHGRRGIAGRGAHPRFGSNIKCYYIILTGTTRSQCKLLLDSHHNLPTDSQPEKSVRDEHLESLLRTIGLSESDVQGFSTRRPERFIVDSSETVSTSETSPVHIATMAIEYDIDTDHAWTEHDVWAIALRNRKVMSSIVGYIWHPINAPITLSTIHQEMITKTLKIYNIV</sequence>
<evidence type="ECO:0000313" key="2">
    <source>
        <dbReference type="Proteomes" id="UP001196413"/>
    </source>
</evidence>
<protein>
    <submittedName>
        <fullName evidence="1">Uncharacterized protein</fullName>
    </submittedName>
</protein>
<dbReference type="EMBL" id="JAHQIW010006716">
    <property type="protein sequence ID" value="KAJ1370019.1"/>
    <property type="molecule type" value="Genomic_DNA"/>
</dbReference>
<accession>A0AAD5R735</accession>
<dbReference type="Pfam" id="PF25969">
    <property type="entry name" value="NUDT9_N"/>
    <property type="match status" value="1"/>
</dbReference>
<keyword evidence="2" id="KW-1185">Reference proteome</keyword>
<gene>
    <name evidence="1" type="ORF">KIN20_031652</name>
</gene>
<dbReference type="Proteomes" id="UP001196413">
    <property type="component" value="Unassembled WGS sequence"/>
</dbReference>
<reference evidence="1" key="1">
    <citation type="submission" date="2021-06" db="EMBL/GenBank/DDBJ databases">
        <title>Parelaphostrongylus tenuis whole genome reference sequence.</title>
        <authorList>
            <person name="Garwood T.J."/>
            <person name="Larsen P.A."/>
            <person name="Fountain-Jones N.M."/>
            <person name="Garbe J.R."/>
            <person name="Macchietto M.G."/>
            <person name="Kania S.A."/>
            <person name="Gerhold R.W."/>
            <person name="Richards J.E."/>
            <person name="Wolf T.M."/>
        </authorList>
    </citation>
    <scope>NUCLEOTIDE SEQUENCE</scope>
    <source>
        <strain evidence="1">MNPRO001-30</strain>
        <tissue evidence="1">Meninges</tissue>
    </source>
</reference>
<name>A0AAD5R735_PARTN</name>
<proteinExistence type="predicted"/>
<comment type="caution">
    <text evidence="1">The sequence shown here is derived from an EMBL/GenBank/DDBJ whole genome shotgun (WGS) entry which is preliminary data.</text>
</comment>
<dbReference type="AlphaFoldDB" id="A0AAD5R735"/>
<organism evidence="1 2">
    <name type="scientific">Parelaphostrongylus tenuis</name>
    <name type="common">Meningeal worm</name>
    <dbReference type="NCBI Taxonomy" id="148309"/>
    <lineage>
        <taxon>Eukaryota</taxon>
        <taxon>Metazoa</taxon>
        <taxon>Ecdysozoa</taxon>
        <taxon>Nematoda</taxon>
        <taxon>Chromadorea</taxon>
        <taxon>Rhabditida</taxon>
        <taxon>Rhabditina</taxon>
        <taxon>Rhabditomorpha</taxon>
        <taxon>Strongyloidea</taxon>
        <taxon>Metastrongylidae</taxon>
        <taxon>Parelaphostrongylus</taxon>
    </lineage>
</organism>
<evidence type="ECO:0000313" key="1">
    <source>
        <dbReference type="EMBL" id="KAJ1370019.1"/>
    </source>
</evidence>